<evidence type="ECO:0000313" key="2">
    <source>
        <dbReference type="EMBL" id="HIV39531.1"/>
    </source>
</evidence>
<proteinExistence type="predicted"/>
<sequence>MKRHVPFTRVSVDPEIQRMRDILANGGYVDDDGSLYNDREAAAMNMDSGVKAKAVPKTVVSIFDYKNDEKKIGVFYGDSEEPIVNSNRTTEVGKEYKEKENKAMKKMYVPFTSVSVDPEIQRMRDMLTSGENLVIDDDGTIGRAGDPQFEDAGNGTKAKTVPKAIVSIPENGGSVRDLINEIRGEDAEEDGAEPEAAAEHEEATSPKKPGAVPKSILSTRSVSDLINEMRGGEDSESEEEDNDDVESYIDEPQASANPKLVPKTVVSADQWYEKNPDLLTAEKAAMYDFQGKKARFCILKDGRACWMVHCQPSIAGRDKRYCRAYDIALIYDNDHPQARYGSSVKAYLLNPTVDQLQDIVNRTSGVSPKNIPHLLRDGNGELYLCSADTRDVSTSLDSKGGITSAATSLRFALRWINIFELGLIDPVTWGKFQRYGEI</sequence>
<comment type="caution">
    <text evidence="2">The sequence shown here is derived from an EMBL/GenBank/DDBJ whole genome shotgun (WGS) entry which is preliminary data.</text>
</comment>
<feature type="compositionally biased region" description="Acidic residues" evidence="1">
    <location>
        <begin position="234"/>
        <end position="249"/>
    </location>
</feature>
<name>A0A9D1PEW4_9FIRM</name>
<reference evidence="2" key="1">
    <citation type="journal article" date="2021" name="PeerJ">
        <title>Extensive microbial diversity within the chicken gut microbiome revealed by metagenomics and culture.</title>
        <authorList>
            <person name="Gilroy R."/>
            <person name="Ravi A."/>
            <person name="Getino M."/>
            <person name="Pursley I."/>
            <person name="Horton D.L."/>
            <person name="Alikhan N.F."/>
            <person name="Baker D."/>
            <person name="Gharbi K."/>
            <person name="Hall N."/>
            <person name="Watson M."/>
            <person name="Adriaenssens E.M."/>
            <person name="Foster-Nyarko E."/>
            <person name="Jarju S."/>
            <person name="Secka A."/>
            <person name="Antonio M."/>
            <person name="Oren A."/>
            <person name="Chaudhuri R.R."/>
            <person name="La Ragione R."/>
            <person name="Hildebrand F."/>
            <person name="Pallen M.J."/>
        </authorList>
    </citation>
    <scope>NUCLEOTIDE SEQUENCE</scope>
    <source>
        <strain evidence="2">CHK195-9823</strain>
    </source>
</reference>
<organism evidence="2 3">
    <name type="scientific">Candidatus Blautia stercorigallinarum</name>
    <dbReference type="NCBI Taxonomy" id="2838501"/>
    <lineage>
        <taxon>Bacteria</taxon>
        <taxon>Bacillati</taxon>
        <taxon>Bacillota</taxon>
        <taxon>Clostridia</taxon>
        <taxon>Lachnospirales</taxon>
        <taxon>Lachnospiraceae</taxon>
        <taxon>Blautia</taxon>
    </lineage>
</organism>
<accession>A0A9D1PEW4</accession>
<dbReference type="AlphaFoldDB" id="A0A9D1PEW4"/>
<evidence type="ECO:0000256" key="1">
    <source>
        <dbReference type="SAM" id="MobiDB-lite"/>
    </source>
</evidence>
<dbReference type="EMBL" id="DXIQ01000071">
    <property type="protein sequence ID" value="HIV39531.1"/>
    <property type="molecule type" value="Genomic_DNA"/>
</dbReference>
<feature type="region of interest" description="Disordered" evidence="1">
    <location>
        <begin position="137"/>
        <end position="158"/>
    </location>
</feature>
<dbReference type="Proteomes" id="UP000886814">
    <property type="component" value="Unassembled WGS sequence"/>
</dbReference>
<gene>
    <name evidence="2" type="ORF">H9747_11160</name>
</gene>
<protein>
    <submittedName>
        <fullName evidence="2">Uncharacterized protein</fullName>
    </submittedName>
</protein>
<evidence type="ECO:0000313" key="3">
    <source>
        <dbReference type="Proteomes" id="UP000886814"/>
    </source>
</evidence>
<feature type="region of interest" description="Disordered" evidence="1">
    <location>
        <begin position="186"/>
        <end position="254"/>
    </location>
</feature>
<reference evidence="2" key="2">
    <citation type="submission" date="2021-04" db="EMBL/GenBank/DDBJ databases">
        <authorList>
            <person name="Gilroy R."/>
        </authorList>
    </citation>
    <scope>NUCLEOTIDE SEQUENCE</scope>
    <source>
        <strain evidence="2">CHK195-9823</strain>
    </source>
</reference>